<dbReference type="InterPro" id="IPR032387">
    <property type="entry name" value="ACAS_N"/>
</dbReference>
<dbReference type="GO" id="GO:0030729">
    <property type="term" value="F:acetoacetate-CoA ligase activity"/>
    <property type="evidence" value="ECO:0007669"/>
    <property type="project" value="UniProtKB-UniRule"/>
</dbReference>
<feature type="domain" description="Acetyl-coenzyme A synthetase N-terminal" evidence="9">
    <location>
        <begin position="55"/>
        <end position="113"/>
    </location>
</feature>
<protein>
    <recommendedName>
        <fullName evidence="3 7">Acetoacetyl-CoA synthetase</fullName>
        <ecNumber evidence="2 7">6.2.1.16</ecNumber>
    </recommendedName>
</protein>
<evidence type="ECO:0000313" key="11">
    <source>
        <dbReference type="WBParaSite" id="Pan_g10350.t1"/>
    </source>
</evidence>
<keyword evidence="7" id="KW-0963">Cytoplasm</keyword>
<keyword evidence="7" id="KW-0276">Fatty acid metabolism</keyword>
<proteinExistence type="inferred from homology"/>
<keyword evidence="6 7" id="KW-0067">ATP-binding</keyword>
<dbReference type="GO" id="GO:0005829">
    <property type="term" value="C:cytosol"/>
    <property type="evidence" value="ECO:0007669"/>
    <property type="project" value="UniProtKB-SubCell"/>
</dbReference>
<dbReference type="InterPro" id="IPR005914">
    <property type="entry name" value="Acac_CoA_synth"/>
</dbReference>
<comment type="subcellular location">
    <subcellularLocation>
        <location evidence="7">Cytoplasm</location>
        <location evidence="7">Cytosol</location>
    </subcellularLocation>
</comment>
<dbReference type="Proteomes" id="UP000492821">
    <property type="component" value="Unassembled WGS sequence"/>
</dbReference>
<feature type="domain" description="AMP-dependent synthetase/ligase" evidence="8">
    <location>
        <begin position="126"/>
        <end position="492"/>
    </location>
</feature>
<dbReference type="NCBIfam" id="TIGR01217">
    <property type="entry name" value="ac_ac_CoA_syn"/>
    <property type="match status" value="1"/>
</dbReference>
<dbReference type="PANTHER" id="PTHR42921">
    <property type="entry name" value="ACETOACETYL-COA SYNTHETASE"/>
    <property type="match status" value="1"/>
</dbReference>
<evidence type="ECO:0000256" key="5">
    <source>
        <dbReference type="ARBA" id="ARBA00022741"/>
    </source>
</evidence>
<organism evidence="10 11">
    <name type="scientific">Panagrellus redivivus</name>
    <name type="common">Microworm</name>
    <dbReference type="NCBI Taxonomy" id="6233"/>
    <lineage>
        <taxon>Eukaryota</taxon>
        <taxon>Metazoa</taxon>
        <taxon>Ecdysozoa</taxon>
        <taxon>Nematoda</taxon>
        <taxon>Chromadorea</taxon>
        <taxon>Rhabditida</taxon>
        <taxon>Tylenchina</taxon>
        <taxon>Panagrolaimomorpha</taxon>
        <taxon>Panagrolaimoidea</taxon>
        <taxon>Panagrolaimidae</taxon>
        <taxon>Panagrellus</taxon>
    </lineage>
</organism>
<dbReference type="InterPro" id="IPR045851">
    <property type="entry name" value="AMP-bd_C_sf"/>
</dbReference>
<keyword evidence="7" id="KW-0443">Lipid metabolism</keyword>
<evidence type="ECO:0000256" key="3">
    <source>
        <dbReference type="ARBA" id="ARBA00015326"/>
    </source>
</evidence>
<dbReference type="GO" id="GO:0005524">
    <property type="term" value="F:ATP binding"/>
    <property type="evidence" value="ECO:0007669"/>
    <property type="project" value="UniProtKB-UniRule"/>
</dbReference>
<evidence type="ECO:0000256" key="1">
    <source>
        <dbReference type="ARBA" id="ARBA00006432"/>
    </source>
</evidence>
<dbReference type="SUPFAM" id="SSF56801">
    <property type="entry name" value="Acetyl-CoA synthetase-like"/>
    <property type="match status" value="1"/>
</dbReference>
<comment type="similarity">
    <text evidence="1 7">Belongs to the ATP-dependent AMP-binding enzyme family.</text>
</comment>
<evidence type="ECO:0000256" key="7">
    <source>
        <dbReference type="RuleBase" id="RU367019"/>
    </source>
</evidence>
<keyword evidence="10" id="KW-1185">Reference proteome</keyword>
<dbReference type="Gene3D" id="3.40.50.12780">
    <property type="entry name" value="N-terminal domain of ligase-like"/>
    <property type="match status" value="1"/>
</dbReference>
<dbReference type="GO" id="GO:0006631">
    <property type="term" value="P:fatty acid metabolic process"/>
    <property type="evidence" value="ECO:0007669"/>
    <property type="project" value="UniProtKB-UniRule"/>
</dbReference>
<dbReference type="EC" id="6.2.1.16" evidence="2 7"/>
<reference evidence="10" key="1">
    <citation type="journal article" date="2013" name="Genetics">
        <title>The draft genome and transcriptome of Panagrellus redivivus are shaped by the harsh demands of a free-living lifestyle.</title>
        <authorList>
            <person name="Srinivasan J."/>
            <person name="Dillman A.R."/>
            <person name="Macchietto M.G."/>
            <person name="Heikkinen L."/>
            <person name="Lakso M."/>
            <person name="Fracchia K.M."/>
            <person name="Antoshechkin I."/>
            <person name="Mortazavi A."/>
            <person name="Wong G."/>
            <person name="Sternberg P.W."/>
        </authorList>
    </citation>
    <scope>NUCLEOTIDE SEQUENCE [LARGE SCALE GENOMIC DNA]</scope>
    <source>
        <strain evidence="10">MT8872</strain>
    </source>
</reference>
<dbReference type="InterPro" id="IPR042099">
    <property type="entry name" value="ANL_N_sf"/>
</dbReference>
<dbReference type="InterPro" id="IPR020845">
    <property type="entry name" value="AMP-binding_CS"/>
</dbReference>
<evidence type="ECO:0000259" key="9">
    <source>
        <dbReference type="Pfam" id="PF16177"/>
    </source>
</evidence>
<evidence type="ECO:0000256" key="6">
    <source>
        <dbReference type="ARBA" id="ARBA00022840"/>
    </source>
</evidence>
<evidence type="ECO:0000256" key="2">
    <source>
        <dbReference type="ARBA" id="ARBA00012988"/>
    </source>
</evidence>
<dbReference type="PANTHER" id="PTHR42921:SF1">
    <property type="entry name" value="ACETOACETYL-COA SYNTHETASE"/>
    <property type="match status" value="1"/>
</dbReference>
<dbReference type="WBParaSite" id="Pan_g10350.t1">
    <property type="protein sequence ID" value="Pan_g10350.t1"/>
    <property type="gene ID" value="Pan_g10350"/>
</dbReference>
<sequence length="676" mass="75915">MSPGNTLPLVHDRDDVADLNPQEYQFYSPADRRDNAELRLINYVQDTYGVKFRNYEEWYEWTCNELSLFWKSVLEFTEIKLSSNYSTVLQTDVPFEKVPKWFVGATLNYTENCLLKGRDTQAAFIQAVSGSEFKYYDYATLRNDVAAVSTALRKLGVKPSDRICGYLPNVYQTAVAMLSTAAIGAVWASASTDFGPTGVLDRFGQISPKIMFVTNMTSYKRKHHSLIHNVDKILEGLPSVEKVVVIPFDGQHAELGQFADEERYISWAELTALANPDPVLQFEQVPFDHPLLILFSSGTTGVPKGMVHTVGGTLLKHVEEHVIQTDMNSSDTILFYTTCGWMMWNWLMTVLYTGATIVLYDESPLEPDPHVLIKVAQNTKSTIMGMGAKVWDELAKQKVDFKTVYDISNLRLALSTASPLKAATFNFMNENLKPKLVIGSISGGTDIVGCFMGASLNCAVVPGECQHFYLGMKMAAYQSEEVHEMDEQGELVCQAPFPSMPSHFIKDPTGERYFNAYFNKYPGVWTHGDYCVVNSKTNGITIFGRSDTTLNRGGVRIGTAEIYNVVDKLDVVNDSIVVGKTDPKDPDNEHIVLFLKLNEGVELCDNIKFTIKKMLRLQMSPRHIPNEIYAVSDIPYTNSGKKVEMAVKQVIHRQPVKNINSLRNPESLELFKPYSI</sequence>
<dbReference type="Gene3D" id="3.30.300.30">
    <property type="match status" value="1"/>
</dbReference>
<name>A0A7E4ULW7_PANRE</name>
<dbReference type="AlphaFoldDB" id="A0A7E4ULW7"/>
<reference evidence="11" key="2">
    <citation type="submission" date="2020-10" db="UniProtKB">
        <authorList>
            <consortium name="WormBaseParasite"/>
        </authorList>
    </citation>
    <scope>IDENTIFICATION</scope>
</reference>
<dbReference type="PROSITE" id="PS00455">
    <property type="entry name" value="AMP_BINDING"/>
    <property type="match status" value="1"/>
</dbReference>
<keyword evidence="4 7" id="KW-0436">Ligase</keyword>
<evidence type="ECO:0000313" key="10">
    <source>
        <dbReference type="Proteomes" id="UP000492821"/>
    </source>
</evidence>
<dbReference type="InterPro" id="IPR000873">
    <property type="entry name" value="AMP-dep_synth/lig_dom"/>
</dbReference>
<comment type="function">
    <text evidence="7">Converts acetoacetate to acetoacetyl-CoA in the cytosol.</text>
</comment>
<dbReference type="NCBIfam" id="NF002937">
    <property type="entry name" value="PRK03584.1"/>
    <property type="match status" value="1"/>
</dbReference>
<comment type="catalytic activity">
    <reaction evidence="7">
        <text>acetoacetate + ATP + CoA = acetoacetyl-CoA + AMP + diphosphate</text>
        <dbReference type="Rhea" id="RHEA:16117"/>
        <dbReference type="ChEBI" id="CHEBI:13705"/>
        <dbReference type="ChEBI" id="CHEBI:30616"/>
        <dbReference type="ChEBI" id="CHEBI:33019"/>
        <dbReference type="ChEBI" id="CHEBI:57286"/>
        <dbReference type="ChEBI" id="CHEBI:57287"/>
        <dbReference type="ChEBI" id="CHEBI:456215"/>
        <dbReference type="EC" id="6.2.1.16"/>
    </reaction>
</comment>
<evidence type="ECO:0000256" key="4">
    <source>
        <dbReference type="ARBA" id="ARBA00022598"/>
    </source>
</evidence>
<dbReference type="Pfam" id="PF00501">
    <property type="entry name" value="AMP-binding"/>
    <property type="match status" value="1"/>
</dbReference>
<evidence type="ECO:0000259" key="8">
    <source>
        <dbReference type="Pfam" id="PF00501"/>
    </source>
</evidence>
<accession>A0A7E4ULW7</accession>
<keyword evidence="5 7" id="KW-0547">Nucleotide-binding</keyword>
<dbReference type="Pfam" id="PF16177">
    <property type="entry name" value="ACAS_N"/>
    <property type="match status" value="1"/>
</dbReference>